<reference evidence="4 5" key="2">
    <citation type="submission" date="2014-11" db="EMBL/GenBank/DDBJ databases">
        <title>Draft genome sequence of the solvent-tolerant Pseudomonas putida S12 including megaplasmid pTTS12.</title>
        <authorList>
            <person name="Wierckx N."/>
            <person name="Nijkamp J."/>
            <person name="Ballerstedt H."/>
            <person name="Siezen R.J."/>
            <person name="Wels M."/>
            <person name="de Ridder D."/>
            <person name="de Winde J.H."/>
            <person name="Ruijssenaars H.J."/>
        </authorList>
    </citation>
    <scope>NUCLEOTIDE SEQUENCE [LARGE SCALE GENOMIC DNA]</scope>
    <source>
        <strain evidence="4 5">S12</strain>
    </source>
</reference>
<accession>A0AA34WTX4</accession>
<organism evidence="4 5">
    <name type="scientific">Pseudomonas putida S12</name>
    <dbReference type="NCBI Taxonomy" id="1215087"/>
    <lineage>
        <taxon>Bacteria</taxon>
        <taxon>Pseudomonadati</taxon>
        <taxon>Pseudomonadota</taxon>
        <taxon>Gammaproteobacteria</taxon>
        <taxon>Pseudomonadales</taxon>
        <taxon>Pseudomonadaceae</taxon>
        <taxon>Pseudomonas</taxon>
    </lineage>
</organism>
<dbReference type="Proteomes" id="UP000017753">
    <property type="component" value="Chromosome"/>
</dbReference>
<gene>
    <name evidence="4" type="ORF">RPPX_23265</name>
</gene>
<dbReference type="AlphaFoldDB" id="A0AA34WTX4"/>
<sequence>MTPDKVCPVVLSYSLPTKILLFRHPLAGTQLVKGTIENGETPSVAALRELAEETGIVDAVIGSDLGCWKADHQHQVWSFHLCRAGRELPESWVHQTLDDHGHRFDFFWASLDNLPYTDCHPVFQRALVFLCETLRASGHWRDEGPQHDH</sequence>
<evidence type="ECO:0000313" key="5">
    <source>
        <dbReference type="Proteomes" id="UP000017753"/>
    </source>
</evidence>
<dbReference type="InterPro" id="IPR020084">
    <property type="entry name" value="NUDIX_hydrolase_CS"/>
</dbReference>
<dbReference type="Pfam" id="PF00293">
    <property type="entry name" value="NUDIX"/>
    <property type="match status" value="1"/>
</dbReference>
<feature type="domain" description="Nudix hydrolase" evidence="3">
    <location>
        <begin position="1"/>
        <end position="132"/>
    </location>
</feature>
<reference evidence="4 5" key="1">
    <citation type="submission" date="2014-11" db="EMBL/GenBank/DDBJ databases">
        <title>Complete genome sequence of Pseudomonas putida S12 including megaplasmid pTTS12.</title>
        <authorList>
            <person name="Kuepper J."/>
            <person name="Ruijssenaars H.J."/>
            <person name="Blank L.M."/>
            <person name="de Winde J.H."/>
            <person name="Wierckx N."/>
        </authorList>
    </citation>
    <scope>NUCLEOTIDE SEQUENCE [LARGE SCALE GENOMIC DNA]</scope>
    <source>
        <strain evidence="4 5">S12</strain>
    </source>
</reference>
<keyword evidence="2" id="KW-0378">Hydrolase</keyword>
<dbReference type="EMBL" id="CP009974">
    <property type="protein sequence ID" value="AJA16773.1"/>
    <property type="molecule type" value="Genomic_DNA"/>
</dbReference>
<comment type="cofactor">
    <cofactor evidence="1">
        <name>Mg(2+)</name>
        <dbReference type="ChEBI" id="CHEBI:18420"/>
    </cofactor>
</comment>
<dbReference type="InterPro" id="IPR015797">
    <property type="entry name" value="NUDIX_hydrolase-like_dom_sf"/>
</dbReference>
<dbReference type="RefSeq" id="WP_033724970.1">
    <property type="nucleotide sequence ID" value="NZ_ALNR01000220.1"/>
</dbReference>
<name>A0AA34WTX4_PSEPU</name>
<evidence type="ECO:0000259" key="3">
    <source>
        <dbReference type="PROSITE" id="PS51462"/>
    </source>
</evidence>
<proteinExistence type="predicted"/>
<dbReference type="Gene3D" id="3.90.79.10">
    <property type="entry name" value="Nucleoside Triphosphate Pyrophosphohydrolase"/>
    <property type="match status" value="1"/>
</dbReference>
<dbReference type="PROSITE" id="PS51462">
    <property type="entry name" value="NUDIX"/>
    <property type="match status" value="1"/>
</dbReference>
<evidence type="ECO:0000256" key="1">
    <source>
        <dbReference type="ARBA" id="ARBA00001946"/>
    </source>
</evidence>
<dbReference type="InterPro" id="IPR000086">
    <property type="entry name" value="NUDIX_hydrolase_dom"/>
</dbReference>
<evidence type="ECO:0000256" key="2">
    <source>
        <dbReference type="ARBA" id="ARBA00022801"/>
    </source>
</evidence>
<dbReference type="GO" id="GO:0016787">
    <property type="term" value="F:hydrolase activity"/>
    <property type="evidence" value="ECO:0007669"/>
    <property type="project" value="UniProtKB-KW"/>
</dbReference>
<evidence type="ECO:0000313" key="4">
    <source>
        <dbReference type="EMBL" id="AJA16773.1"/>
    </source>
</evidence>
<dbReference type="PROSITE" id="PS00893">
    <property type="entry name" value="NUDIX_BOX"/>
    <property type="match status" value="1"/>
</dbReference>
<dbReference type="CDD" id="cd04663">
    <property type="entry name" value="NUDIX_Hydrolase"/>
    <property type="match status" value="1"/>
</dbReference>
<protein>
    <submittedName>
        <fullName evidence="4">DNA mismatch repair protein MutT</fullName>
    </submittedName>
</protein>
<dbReference type="SUPFAM" id="SSF55811">
    <property type="entry name" value="Nudix"/>
    <property type="match status" value="1"/>
</dbReference>